<organism evidence="12 13">
    <name type="scientific">Pediococcus claussenii (strain ATCC BAA-344 / DSM 14800 / JCM 18046 / KCTC 3811 / LMG 21948 / P06)</name>
    <dbReference type="NCBI Taxonomy" id="701521"/>
    <lineage>
        <taxon>Bacteria</taxon>
        <taxon>Bacillati</taxon>
        <taxon>Bacillota</taxon>
        <taxon>Bacilli</taxon>
        <taxon>Lactobacillales</taxon>
        <taxon>Lactobacillaceae</taxon>
        <taxon>Pediococcus</taxon>
    </lineage>
</organism>
<dbReference type="Pfam" id="PF12072">
    <property type="entry name" value="RNase_Y_N"/>
    <property type="match status" value="1"/>
</dbReference>
<evidence type="ECO:0000256" key="6">
    <source>
        <dbReference type="ARBA" id="ARBA00022989"/>
    </source>
</evidence>
<evidence type="ECO:0000256" key="1">
    <source>
        <dbReference type="ARBA" id="ARBA00022692"/>
    </source>
</evidence>
<sequence>MLILSILIGFAFRKFQFNKSIQEANIAAAQIRRHGEIKDKDEVEKLISKEKKNTIQYRDGIEDEIKTDIEDNERKSRWLDQRIELLDKKEQGLAKKNELLNQKNLDLKSQKKELHDIRENSRQLILDRHEALQNSAEMSQDAADHEVLRETEEDVSQTYNKYVIDAETELEATSENSARVLIDQAIEHSGGKTVLYENHRSLEVTSKEVLGKIIGNAGQNVRAIEALTGVDIIIDDKESEVIINGYDPIRRATAYRVLERISETHRVNPDAIEQIVNETNRYMDHHIRHYGEKAVNELGLTKVAPDLIKFIGRMHYRTSYGQNILEHSIETAKLAGIFAAELGEDSAMARRAGLLHDIGKSIDRDIEATHVEIGVELTKQYRESPVVVNTIASHHGDVESEYVIADLVTAADSISGSRQGARNESAADYLQRIKSLEGIANEQPEVDESYAIQAGRELRVIVQPKKTNDKSIHDIATEVKNEIEENVTYPGQVKVTVVRKLEIVEYAERRRA</sequence>
<gene>
    <name evidence="8" type="primary">rny</name>
    <name evidence="12" type="ordered locus">PECL_1336</name>
</gene>
<keyword evidence="4 8" id="KW-0378">Hydrolase</keyword>
<dbReference type="HAMAP" id="MF_00335">
    <property type="entry name" value="RNase_Y"/>
    <property type="match status" value="1"/>
</dbReference>
<dbReference type="AlphaFoldDB" id="G8PE77"/>
<evidence type="ECO:0000256" key="4">
    <source>
        <dbReference type="ARBA" id="ARBA00022801"/>
    </source>
</evidence>
<keyword evidence="1" id="KW-0812">Transmembrane</keyword>
<evidence type="ECO:0000256" key="3">
    <source>
        <dbReference type="ARBA" id="ARBA00022759"/>
    </source>
</evidence>
<protein>
    <recommendedName>
        <fullName evidence="8 9">Ribonuclease Y</fullName>
        <shortName evidence="8">RNase Y</shortName>
        <ecNumber evidence="8 9">3.1.-.-</ecNumber>
    </recommendedName>
</protein>
<keyword evidence="5 8" id="KW-0694">RNA-binding</keyword>
<dbReference type="GO" id="GO:0006402">
    <property type="term" value="P:mRNA catabolic process"/>
    <property type="evidence" value="ECO:0007669"/>
    <property type="project" value="UniProtKB-UniRule"/>
</dbReference>
<dbReference type="InterPro" id="IPR036612">
    <property type="entry name" value="KH_dom_type_1_sf"/>
</dbReference>
<keyword evidence="7" id="KW-0472">Membrane</keyword>
<dbReference type="NCBIfam" id="TIGR03319">
    <property type="entry name" value="RNase_Y"/>
    <property type="match status" value="1"/>
</dbReference>
<evidence type="ECO:0000313" key="12">
    <source>
        <dbReference type="EMBL" id="AEV95562.1"/>
    </source>
</evidence>
<dbReference type="InterPro" id="IPR004087">
    <property type="entry name" value="KH_dom"/>
</dbReference>
<dbReference type="GO" id="GO:0016787">
    <property type="term" value="F:hydrolase activity"/>
    <property type="evidence" value="ECO:0007669"/>
    <property type="project" value="UniProtKB-KW"/>
</dbReference>
<dbReference type="SMART" id="SM00471">
    <property type="entry name" value="HDc"/>
    <property type="match status" value="1"/>
</dbReference>
<dbReference type="InterPro" id="IPR022711">
    <property type="entry name" value="RNase_Y_N"/>
</dbReference>
<reference evidence="12 13" key="1">
    <citation type="journal article" date="2012" name="J. Bacteriol.">
        <title>Complete Genome Sequence of the Beer Spoilage Organism Pediococcus claussenii ATCC BAA-344T.</title>
        <authorList>
            <person name="Pittet V."/>
            <person name="Abegunde T."/>
            <person name="Marfleet T."/>
            <person name="Haakensen M."/>
            <person name="Morrow K."/>
            <person name="Jayaprakash T."/>
            <person name="Schroeder K."/>
            <person name="Trost B."/>
            <person name="Byrns S."/>
            <person name="Bergsveinson J."/>
            <person name="Kusalik A."/>
            <person name="Ziola B."/>
        </authorList>
    </citation>
    <scope>NUCLEOTIDE SEQUENCE [LARGE SCALE GENOMIC DNA]</scope>
    <source>
        <strain evidence="12 13">ATCC BAA-344</strain>
    </source>
</reference>
<dbReference type="GO" id="GO:0005886">
    <property type="term" value="C:plasma membrane"/>
    <property type="evidence" value="ECO:0007669"/>
    <property type="project" value="UniProtKB-UniRule"/>
</dbReference>
<dbReference type="PROSITE" id="PS50084">
    <property type="entry name" value="KH_TYPE_1"/>
    <property type="match status" value="1"/>
</dbReference>
<keyword evidence="13" id="KW-1185">Reference proteome</keyword>
<comment type="function">
    <text evidence="8">Endoribonuclease that initiates mRNA decay.</text>
</comment>
<dbReference type="EC" id="3.1.-.-" evidence="8 9"/>
<dbReference type="EMBL" id="CP003137">
    <property type="protein sequence ID" value="AEV95562.1"/>
    <property type="molecule type" value="Genomic_DNA"/>
</dbReference>
<dbReference type="InterPro" id="IPR051094">
    <property type="entry name" value="Diverse_Catalytic_Enzymes"/>
</dbReference>
<dbReference type="Gene3D" id="3.30.1370.10">
    <property type="entry name" value="K Homology domain, type 1"/>
    <property type="match status" value="1"/>
</dbReference>
<dbReference type="InterPro" id="IPR004088">
    <property type="entry name" value="KH_dom_type_1"/>
</dbReference>
<evidence type="ECO:0000313" key="13">
    <source>
        <dbReference type="Proteomes" id="UP000005444"/>
    </source>
</evidence>
<keyword evidence="10" id="KW-0175">Coiled coil</keyword>
<evidence type="ECO:0000259" key="11">
    <source>
        <dbReference type="PROSITE" id="PS51831"/>
    </source>
</evidence>
<comment type="similarity">
    <text evidence="8">Belongs to the RNase Y family.</text>
</comment>
<dbReference type="GO" id="GO:0003723">
    <property type="term" value="F:RNA binding"/>
    <property type="evidence" value="ECO:0007669"/>
    <property type="project" value="UniProtKB-UniRule"/>
</dbReference>
<dbReference type="KEGG" id="pce:PECL_1336"/>
<dbReference type="STRING" id="701521.PECL_1336"/>
<dbReference type="NCBIfam" id="TIGR00277">
    <property type="entry name" value="HDIG"/>
    <property type="match status" value="1"/>
</dbReference>
<evidence type="ECO:0000256" key="2">
    <source>
        <dbReference type="ARBA" id="ARBA00022722"/>
    </source>
</evidence>
<dbReference type="Gene3D" id="1.10.3210.10">
    <property type="entry name" value="Hypothetical protein af1432"/>
    <property type="match status" value="1"/>
</dbReference>
<dbReference type="CDD" id="cd00077">
    <property type="entry name" value="HDc"/>
    <property type="match status" value="1"/>
</dbReference>
<dbReference type="PROSITE" id="PS51831">
    <property type="entry name" value="HD"/>
    <property type="match status" value="1"/>
</dbReference>
<dbReference type="Proteomes" id="UP000005444">
    <property type="component" value="Chromosome"/>
</dbReference>
<evidence type="ECO:0000256" key="10">
    <source>
        <dbReference type="SAM" id="Coils"/>
    </source>
</evidence>
<dbReference type="HOGENOM" id="CLU_028328_1_0_9"/>
<feature type="coiled-coil region" evidence="10">
    <location>
        <begin position="93"/>
        <end position="120"/>
    </location>
</feature>
<dbReference type="InterPro" id="IPR006675">
    <property type="entry name" value="HDIG_dom"/>
</dbReference>
<accession>G8PE77</accession>
<name>G8PE77_PEDCP</name>
<dbReference type="Pfam" id="PF00013">
    <property type="entry name" value="KH_1"/>
    <property type="match status" value="1"/>
</dbReference>
<keyword evidence="6" id="KW-1133">Transmembrane helix</keyword>
<dbReference type="InterPro" id="IPR017705">
    <property type="entry name" value="Ribonuclease_Y"/>
</dbReference>
<dbReference type="SUPFAM" id="SSF109604">
    <property type="entry name" value="HD-domain/PDEase-like"/>
    <property type="match status" value="1"/>
</dbReference>
<dbReference type="eggNOG" id="COG1418">
    <property type="taxonomic scope" value="Bacteria"/>
</dbReference>
<keyword evidence="2 8" id="KW-0540">Nuclease</keyword>
<dbReference type="PATRIC" id="fig|701521.8.peg.1241"/>
<evidence type="ECO:0000256" key="7">
    <source>
        <dbReference type="ARBA" id="ARBA00023136"/>
    </source>
</evidence>
<evidence type="ECO:0000256" key="9">
    <source>
        <dbReference type="NCBIfam" id="TIGR03319"/>
    </source>
</evidence>
<dbReference type="InterPro" id="IPR006674">
    <property type="entry name" value="HD_domain"/>
</dbReference>
<dbReference type="PANTHER" id="PTHR35795:SF1">
    <property type="entry name" value="BIS(5'-NUCLEOSYL)-TETRAPHOSPHATASE, SYMMETRICAL"/>
    <property type="match status" value="1"/>
</dbReference>
<dbReference type="SUPFAM" id="SSF54791">
    <property type="entry name" value="Eukaryotic type KH-domain (KH-domain type I)"/>
    <property type="match status" value="1"/>
</dbReference>
<evidence type="ECO:0000256" key="8">
    <source>
        <dbReference type="HAMAP-Rule" id="MF_00335"/>
    </source>
</evidence>
<keyword evidence="3 8" id="KW-0255">Endonuclease</keyword>
<evidence type="ECO:0000256" key="5">
    <source>
        <dbReference type="ARBA" id="ARBA00022884"/>
    </source>
</evidence>
<proteinExistence type="inferred from homology"/>
<dbReference type="SMART" id="SM00322">
    <property type="entry name" value="KH"/>
    <property type="match status" value="1"/>
</dbReference>
<dbReference type="PANTHER" id="PTHR35795">
    <property type="entry name" value="SLR1885 PROTEIN"/>
    <property type="match status" value="1"/>
</dbReference>
<dbReference type="Pfam" id="PF01966">
    <property type="entry name" value="HD"/>
    <property type="match status" value="1"/>
</dbReference>
<feature type="domain" description="HD" evidence="11">
    <location>
        <begin position="324"/>
        <end position="417"/>
    </location>
</feature>
<dbReference type="GO" id="GO:0004521">
    <property type="term" value="F:RNA endonuclease activity"/>
    <property type="evidence" value="ECO:0007669"/>
    <property type="project" value="UniProtKB-UniRule"/>
</dbReference>
<dbReference type="InterPro" id="IPR003607">
    <property type="entry name" value="HD/PDEase_dom"/>
</dbReference>